<name>A0A834NSN7_VESPE</name>
<evidence type="ECO:0000256" key="1">
    <source>
        <dbReference type="SAM" id="MobiDB-lite"/>
    </source>
</evidence>
<evidence type="ECO:0000313" key="2">
    <source>
        <dbReference type="EMBL" id="KAF7417009.1"/>
    </source>
</evidence>
<dbReference type="AlphaFoldDB" id="A0A834NSN7"/>
<feature type="compositionally biased region" description="Basic and acidic residues" evidence="1">
    <location>
        <begin position="147"/>
        <end position="160"/>
    </location>
</feature>
<feature type="region of interest" description="Disordered" evidence="1">
    <location>
        <begin position="145"/>
        <end position="181"/>
    </location>
</feature>
<reference evidence="2" key="1">
    <citation type="journal article" date="2020" name="G3 (Bethesda)">
        <title>High-Quality Assemblies for Three Invasive Social Wasps from the &lt;i&gt;Vespula&lt;/i&gt; Genus.</title>
        <authorList>
            <person name="Harrop T.W.R."/>
            <person name="Guhlin J."/>
            <person name="McLaughlin G.M."/>
            <person name="Permina E."/>
            <person name="Stockwell P."/>
            <person name="Gilligan J."/>
            <person name="Le Lec M.F."/>
            <person name="Gruber M.A.M."/>
            <person name="Quinn O."/>
            <person name="Lovegrove M."/>
            <person name="Duncan E.J."/>
            <person name="Remnant E.J."/>
            <person name="Van Eeckhoven J."/>
            <person name="Graham B."/>
            <person name="Knapp R.A."/>
            <person name="Langford K.W."/>
            <person name="Kronenberg Z."/>
            <person name="Press M.O."/>
            <person name="Eacker S.M."/>
            <person name="Wilson-Rankin E.E."/>
            <person name="Purcell J."/>
            <person name="Lester P.J."/>
            <person name="Dearden P.K."/>
        </authorList>
    </citation>
    <scope>NUCLEOTIDE SEQUENCE</scope>
    <source>
        <strain evidence="2">Volc-1</strain>
    </source>
</reference>
<comment type="caution">
    <text evidence="2">The sequence shown here is derived from an EMBL/GenBank/DDBJ whole genome shotgun (WGS) entry which is preliminary data.</text>
</comment>
<organism evidence="2 3">
    <name type="scientific">Vespula pensylvanica</name>
    <name type="common">Western yellow jacket</name>
    <name type="synonym">Wasp</name>
    <dbReference type="NCBI Taxonomy" id="30213"/>
    <lineage>
        <taxon>Eukaryota</taxon>
        <taxon>Metazoa</taxon>
        <taxon>Ecdysozoa</taxon>
        <taxon>Arthropoda</taxon>
        <taxon>Hexapoda</taxon>
        <taxon>Insecta</taxon>
        <taxon>Pterygota</taxon>
        <taxon>Neoptera</taxon>
        <taxon>Endopterygota</taxon>
        <taxon>Hymenoptera</taxon>
        <taxon>Apocrita</taxon>
        <taxon>Aculeata</taxon>
        <taxon>Vespoidea</taxon>
        <taxon>Vespidae</taxon>
        <taxon>Vespinae</taxon>
        <taxon>Vespula</taxon>
    </lineage>
</organism>
<proteinExistence type="predicted"/>
<protein>
    <submittedName>
        <fullName evidence="2">Uncharacterized protein</fullName>
    </submittedName>
</protein>
<gene>
    <name evidence="2" type="ORF">H0235_011540</name>
</gene>
<dbReference type="Proteomes" id="UP000600918">
    <property type="component" value="Unassembled WGS sequence"/>
</dbReference>
<accession>A0A834NSN7</accession>
<keyword evidence="3" id="KW-1185">Reference proteome</keyword>
<sequence>MYGFLIDVSSSTKRSSTLIAFAYDRWLGSASNERILAARTELLYSVHSWCILFRGPDEMPSQRNGAKLERTYLRKGARGELERSLSQFVLTLRLRSLAFTGDRIADEEEEEANGVMLILRLHLDPVPADFASRVGRSPSGFQTITRNKGEKDFNREKQQEGKPIAPLIDSVSPARLDVERA</sequence>
<dbReference type="EMBL" id="JACSDY010000010">
    <property type="protein sequence ID" value="KAF7417009.1"/>
    <property type="molecule type" value="Genomic_DNA"/>
</dbReference>
<evidence type="ECO:0000313" key="3">
    <source>
        <dbReference type="Proteomes" id="UP000600918"/>
    </source>
</evidence>